<evidence type="ECO:0000256" key="2">
    <source>
        <dbReference type="ARBA" id="ARBA00029447"/>
    </source>
</evidence>
<name>A0A5B8Z0T8_CYTDA</name>
<dbReference type="Pfam" id="PF00015">
    <property type="entry name" value="MCPsignal"/>
    <property type="match status" value="1"/>
</dbReference>
<dbReference type="AlphaFoldDB" id="A0A5B8Z0T8"/>
<comment type="similarity">
    <text evidence="2">Belongs to the methyl-accepting chemotaxis (MCP) protein family.</text>
</comment>
<dbReference type="PRINTS" id="PR00260">
    <property type="entry name" value="CHEMTRNSDUCR"/>
</dbReference>
<dbReference type="PANTHER" id="PTHR32089:SF112">
    <property type="entry name" value="LYSOZYME-LIKE PROTEIN-RELATED"/>
    <property type="match status" value="1"/>
</dbReference>
<dbReference type="Proteomes" id="UP000321555">
    <property type="component" value="Chromosome"/>
</dbReference>
<dbReference type="CDD" id="cd11386">
    <property type="entry name" value="MCP_signal"/>
    <property type="match status" value="1"/>
</dbReference>
<evidence type="ECO:0000259" key="4">
    <source>
        <dbReference type="PROSITE" id="PS50111"/>
    </source>
</evidence>
<accession>A0A5B8Z0T8</accession>
<dbReference type="EMBL" id="CP042593">
    <property type="protein sequence ID" value="QED46401.1"/>
    <property type="molecule type" value="Genomic_DNA"/>
</dbReference>
<gene>
    <name evidence="5" type="ORF">FSZ17_03475</name>
</gene>
<dbReference type="InterPro" id="IPR004089">
    <property type="entry name" value="MCPsignal_dom"/>
</dbReference>
<dbReference type="GO" id="GO:0004888">
    <property type="term" value="F:transmembrane signaling receptor activity"/>
    <property type="evidence" value="ECO:0007669"/>
    <property type="project" value="InterPro"/>
</dbReference>
<dbReference type="SMART" id="SM00283">
    <property type="entry name" value="MA"/>
    <property type="match status" value="1"/>
</dbReference>
<dbReference type="STRING" id="1742359.GCA_001439625_01246"/>
<evidence type="ECO:0000313" key="6">
    <source>
        <dbReference type="Proteomes" id="UP000321555"/>
    </source>
</evidence>
<dbReference type="KEGG" id="bda:FSZ17_03475"/>
<dbReference type="PROSITE" id="PS50111">
    <property type="entry name" value="CHEMOTAXIS_TRANSDUC_2"/>
    <property type="match status" value="1"/>
</dbReference>
<evidence type="ECO:0000256" key="3">
    <source>
        <dbReference type="PROSITE-ProRule" id="PRU00284"/>
    </source>
</evidence>
<dbReference type="OrthoDB" id="107771at2"/>
<dbReference type="InterPro" id="IPR004090">
    <property type="entry name" value="Chemotax_Me-accpt_rcpt"/>
</dbReference>
<dbReference type="GO" id="GO:0007165">
    <property type="term" value="P:signal transduction"/>
    <property type="evidence" value="ECO:0007669"/>
    <property type="project" value="UniProtKB-KW"/>
</dbReference>
<dbReference type="PANTHER" id="PTHR32089">
    <property type="entry name" value="METHYL-ACCEPTING CHEMOTAXIS PROTEIN MCPB"/>
    <property type="match status" value="1"/>
</dbReference>
<dbReference type="GO" id="GO:0016020">
    <property type="term" value="C:membrane"/>
    <property type="evidence" value="ECO:0007669"/>
    <property type="project" value="InterPro"/>
</dbReference>
<dbReference type="RefSeq" id="WP_057776284.1">
    <property type="nucleotide sequence ID" value="NZ_CP042593.1"/>
</dbReference>
<keyword evidence="1 3" id="KW-0807">Transducer</keyword>
<keyword evidence="6" id="KW-1185">Reference proteome</keyword>
<protein>
    <submittedName>
        <fullName evidence="5">Methyl-accepting chemotaxis protein</fullName>
    </submittedName>
</protein>
<evidence type="ECO:0000256" key="1">
    <source>
        <dbReference type="ARBA" id="ARBA00023224"/>
    </source>
</evidence>
<proteinExistence type="inferred from homology"/>
<reference evidence="6" key="1">
    <citation type="submission" date="2019-08" db="EMBL/GenBank/DDBJ databases">
        <authorList>
            <person name="Zheng X."/>
        </authorList>
    </citation>
    <scope>NUCLEOTIDE SEQUENCE [LARGE SCALE GENOMIC DNA]</scope>
    <source>
        <strain evidence="6">FJAT-25496</strain>
    </source>
</reference>
<sequence length="389" mass="43016">MEAVLLGIIVILMGTSAYFAYRYFSLKNHPHINKEIINGMKEIIAGNITSKVDERSPDHAVFNQLIEFFSRISEKFFSFSKNVHEKGENLAEIGEYASEQADIVRAAIDEVGRGLNKQLVATEESAASMEEMAQAIEDLSVRTNQISEQSNATLELTQEGNIKLKDSLEKMEHFNQTINTTFVAINKLGEKSLEIGTIVKVITGISEQINLLALNAAIEAARAGEHGKGFAVVADEVRKLAEQSRQSSSEVSNIVKNIQEDTEIVVKSMQQGTEEFKDTNTTIVEVGTMFEKILSSTKIIAENNENSSASTEELSSSTQQIMAAIVEIASISRESVEMFEELIEISDDELHTMQKLVQEAKNLINLKNDVNKLLIAWNHSVETAEAKVG</sequence>
<dbReference type="SUPFAM" id="SSF58104">
    <property type="entry name" value="Methyl-accepting chemotaxis protein (MCP) signaling domain"/>
    <property type="match status" value="1"/>
</dbReference>
<dbReference type="Gene3D" id="1.10.287.950">
    <property type="entry name" value="Methyl-accepting chemotaxis protein"/>
    <property type="match status" value="1"/>
</dbReference>
<organism evidence="5 6">
    <name type="scientific">Cytobacillus dafuensis</name>
    <name type="common">Bacillus dafuensis</name>
    <dbReference type="NCBI Taxonomy" id="1742359"/>
    <lineage>
        <taxon>Bacteria</taxon>
        <taxon>Bacillati</taxon>
        <taxon>Bacillota</taxon>
        <taxon>Bacilli</taxon>
        <taxon>Bacillales</taxon>
        <taxon>Bacillaceae</taxon>
        <taxon>Cytobacillus</taxon>
    </lineage>
</organism>
<dbReference type="GO" id="GO:0006935">
    <property type="term" value="P:chemotaxis"/>
    <property type="evidence" value="ECO:0007669"/>
    <property type="project" value="InterPro"/>
</dbReference>
<evidence type="ECO:0000313" key="5">
    <source>
        <dbReference type="EMBL" id="QED46401.1"/>
    </source>
</evidence>
<feature type="domain" description="Methyl-accepting transducer" evidence="4">
    <location>
        <begin position="93"/>
        <end position="329"/>
    </location>
</feature>